<organism evidence="2 3">
    <name type="scientific">Amniculicola lignicola CBS 123094</name>
    <dbReference type="NCBI Taxonomy" id="1392246"/>
    <lineage>
        <taxon>Eukaryota</taxon>
        <taxon>Fungi</taxon>
        <taxon>Dikarya</taxon>
        <taxon>Ascomycota</taxon>
        <taxon>Pezizomycotina</taxon>
        <taxon>Dothideomycetes</taxon>
        <taxon>Pleosporomycetidae</taxon>
        <taxon>Pleosporales</taxon>
        <taxon>Amniculicolaceae</taxon>
        <taxon>Amniculicola</taxon>
    </lineage>
</organism>
<evidence type="ECO:0000256" key="1">
    <source>
        <dbReference type="SAM" id="MobiDB-lite"/>
    </source>
</evidence>
<dbReference type="EMBL" id="ML977642">
    <property type="protein sequence ID" value="KAF1995282.1"/>
    <property type="molecule type" value="Genomic_DNA"/>
</dbReference>
<protein>
    <submittedName>
        <fullName evidence="2">Uncharacterized protein</fullName>
    </submittedName>
</protein>
<name>A0A6A5W016_9PLEO</name>
<gene>
    <name evidence="2" type="ORF">P154DRAFT_581024</name>
</gene>
<keyword evidence="3" id="KW-1185">Reference proteome</keyword>
<evidence type="ECO:0000313" key="2">
    <source>
        <dbReference type="EMBL" id="KAF1995282.1"/>
    </source>
</evidence>
<dbReference type="AlphaFoldDB" id="A0A6A5W016"/>
<proteinExistence type="predicted"/>
<sequence>MDWTPCKIPDYPGCWSGGLDKWDPGTDGRQPQPRNIEQVAGRTTVPWGYGRRRAQLQSAGQQQRDAAVVACGVTAGRCEKVRMSSVSHEAHVNGGAGHKQEIEGDAQNSKASKDARGGWLIRSARGHQQ</sequence>
<accession>A0A6A5W016</accession>
<feature type="region of interest" description="Disordered" evidence="1">
    <location>
        <begin position="84"/>
        <end position="129"/>
    </location>
</feature>
<dbReference type="Proteomes" id="UP000799779">
    <property type="component" value="Unassembled WGS sequence"/>
</dbReference>
<reference evidence="2" key="1">
    <citation type="journal article" date="2020" name="Stud. Mycol.">
        <title>101 Dothideomycetes genomes: a test case for predicting lifestyles and emergence of pathogens.</title>
        <authorList>
            <person name="Haridas S."/>
            <person name="Albert R."/>
            <person name="Binder M."/>
            <person name="Bloem J."/>
            <person name="Labutti K."/>
            <person name="Salamov A."/>
            <person name="Andreopoulos B."/>
            <person name="Baker S."/>
            <person name="Barry K."/>
            <person name="Bills G."/>
            <person name="Bluhm B."/>
            <person name="Cannon C."/>
            <person name="Castanera R."/>
            <person name="Culley D."/>
            <person name="Daum C."/>
            <person name="Ezra D."/>
            <person name="Gonzalez J."/>
            <person name="Henrissat B."/>
            <person name="Kuo A."/>
            <person name="Liang C."/>
            <person name="Lipzen A."/>
            <person name="Lutzoni F."/>
            <person name="Magnuson J."/>
            <person name="Mondo S."/>
            <person name="Nolan M."/>
            <person name="Ohm R."/>
            <person name="Pangilinan J."/>
            <person name="Park H.-J."/>
            <person name="Ramirez L."/>
            <person name="Alfaro M."/>
            <person name="Sun H."/>
            <person name="Tritt A."/>
            <person name="Yoshinaga Y."/>
            <person name="Zwiers L.-H."/>
            <person name="Turgeon B."/>
            <person name="Goodwin S."/>
            <person name="Spatafora J."/>
            <person name="Crous P."/>
            <person name="Grigoriev I."/>
        </authorList>
    </citation>
    <scope>NUCLEOTIDE SEQUENCE</scope>
    <source>
        <strain evidence="2">CBS 123094</strain>
    </source>
</reference>
<evidence type="ECO:0000313" key="3">
    <source>
        <dbReference type="Proteomes" id="UP000799779"/>
    </source>
</evidence>